<organism evidence="1 2">
    <name type="scientific">Panagrolaimus sp. ES5</name>
    <dbReference type="NCBI Taxonomy" id="591445"/>
    <lineage>
        <taxon>Eukaryota</taxon>
        <taxon>Metazoa</taxon>
        <taxon>Ecdysozoa</taxon>
        <taxon>Nematoda</taxon>
        <taxon>Chromadorea</taxon>
        <taxon>Rhabditida</taxon>
        <taxon>Tylenchina</taxon>
        <taxon>Panagrolaimomorpha</taxon>
        <taxon>Panagrolaimoidea</taxon>
        <taxon>Panagrolaimidae</taxon>
        <taxon>Panagrolaimus</taxon>
    </lineage>
</organism>
<name>A0AC34G742_9BILA</name>
<sequence>MVSAGDFGYIPTVVFVAYLGGKGNRAKWIGFGCILIALANILISSSNFLFDDQVPTVSTSSISHPQSLLNPNCSIFKDILLFQNETVMSDNETFFGDFIQCDDGNHRVRPLLLTSSFAYCNQEINTEKLEYNTRTCLNDQMAHFGPTALIFFGLFILGIGRTMPFSLGLPLVDDNVKKRNLPLYFAGMFLIRMVGPVIGFGMGNFLQKQYYKFEQPLGLTPVDPEWIGRWWAGFLLIGIVLFFPSLALFFFPKPKADSPLNLVDKHARKNSKGQAIMPKSFKSKAADFYKTISGVLKQPVYFFSMIGRICDVFAFKGFFVFLPKYIELQFGLPQYQIMSYMAVIGITGFAVGVLLGTLGMRFLKLEGRRAAGWV</sequence>
<evidence type="ECO:0000313" key="2">
    <source>
        <dbReference type="WBParaSite" id="ES5_v2.g25348.t1"/>
    </source>
</evidence>
<evidence type="ECO:0000313" key="1">
    <source>
        <dbReference type="Proteomes" id="UP000887579"/>
    </source>
</evidence>
<dbReference type="Proteomes" id="UP000887579">
    <property type="component" value="Unplaced"/>
</dbReference>
<proteinExistence type="predicted"/>
<reference evidence="2" key="1">
    <citation type="submission" date="2022-11" db="UniProtKB">
        <authorList>
            <consortium name="WormBaseParasite"/>
        </authorList>
    </citation>
    <scope>IDENTIFICATION</scope>
</reference>
<protein>
    <submittedName>
        <fullName evidence="2">Solute carrier organic anion transporter family member</fullName>
    </submittedName>
</protein>
<accession>A0AC34G742</accession>
<dbReference type="WBParaSite" id="ES5_v2.g25348.t1">
    <property type="protein sequence ID" value="ES5_v2.g25348.t1"/>
    <property type="gene ID" value="ES5_v2.g25348"/>
</dbReference>